<dbReference type="InterPro" id="IPR009057">
    <property type="entry name" value="Homeodomain-like_sf"/>
</dbReference>
<dbReference type="Pfam" id="PF12833">
    <property type="entry name" value="HTH_18"/>
    <property type="match status" value="1"/>
</dbReference>
<dbReference type="PANTHER" id="PTHR43280">
    <property type="entry name" value="ARAC-FAMILY TRANSCRIPTIONAL REGULATOR"/>
    <property type="match status" value="1"/>
</dbReference>
<sequence>MTRPSSLYTRHILEASAIDPEKRFYDIESNLRCYGITVVNNRRPEDIIAYHQTISAAGGDYCSAMGSENETIFDPHLATENPVFISVLMQGEQVISGYDRKLSTRIRPGSLFVHQRADYFHYHAKDVKQLYILPSTKLVTPVFNGRLNHPIVVVDQHPLAGFIKSHMQLLDMASQHLSLRETELIVDGLMNMGLLMLSDIAREAGLRASGKLSCLYNSANSMIMLNFRNHDFDPDRLSVLMKCSRASLDRAFREQHTSVMVTIKECRLTAARHLLETDPRMRIEQISWACGFISHSRFGQLFREKYRVSPKVWRDNYNSKTL</sequence>
<keyword evidence="3" id="KW-0804">Transcription</keyword>
<dbReference type="PROSITE" id="PS01124">
    <property type="entry name" value="HTH_ARAC_FAMILY_2"/>
    <property type="match status" value="1"/>
</dbReference>
<dbReference type="PROSITE" id="PS00041">
    <property type="entry name" value="HTH_ARAC_FAMILY_1"/>
    <property type="match status" value="1"/>
</dbReference>
<keyword evidence="6" id="KW-1185">Reference proteome</keyword>
<dbReference type="RefSeq" id="WP_212709170.1">
    <property type="nucleotide sequence ID" value="NZ_BAAAFW010000017.1"/>
</dbReference>
<dbReference type="PANTHER" id="PTHR43280:SF31">
    <property type="entry name" value="TRANSCRIPTIONAL REGULATORY PROTEIN"/>
    <property type="match status" value="1"/>
</dbReference>
<protein>
    <submittedName>
        <fullName evidence="5">Helix-turn-helix domain-containing protein</fullName>
    </submittedName>
</protein>
<dbReference type="SUPFAM" id="SSF46689">
    <property type="entry name" value="Homeodomain-like"/>
    <property type="match status" value="1"/>
</dbReference>
<comment type="caution">
    <text evidence="5">The sequence shown here is derived from an EMBL/GenBank/DDBJ whole genome shotgun (WGS) entry which is preliminary data.</text>
</comment>
<dbReference type="InterPro" id="IPR018060">
    <property type="entry name" value="HTH_AraC"/>
</dbReference>
<feature type="domain" description="HTH araC/xylS-type" evidence="4">
    <location>
        <begin position="217"/>
        <end position="316"/>
    </location>
</feature>
<organism evidence="5 6">
    <name type="scientific">Tatumella punctata</name>
    <dbReference type="NCBI Taxonomy" id="399969"/>
    <lineage>
        <taxon>Bacteria</taxon>
        <taxon>Pseudomonadati</taxon>
        <taxon>Pseudomonadota</taxon>
        <taxon>Gammaproteobacteria</taxon>
        <taxon>Enterobacterales</taxon>
        <taxon>Erwiniaceae</taxon>
        <taxon>Tatumella</taxon>
    </lineage>
</organism>
<proteinExistence type="predicted"/>
<evidence type="ECO:0000313" key="6">
    <source>
        <dbReference type="Proteomes" id="UP001596215"/>
    </source>
</evidence>
<dbReference type="Proteomes" id="UP001596215">
    <property type="component" value="Unassembled WGS sequence"/>
</dbReference>
<dbReference type="InterPro" id="IPR018062">
    <property type="entry name" value="HTH_AraC-typ_CS"/>
</dbReference>
<reference evidence="6" key="1">
    <citation type="journal article" date="2019" name="Int. J. Syst. Evol. Microbiol.">
        <title>The Global Catalogue of Microorganisms (GCM) 10K type strain sequencing project: providing services to taxonomists for standard genome sequencing and annotation.</title>
        <authorList>
            <consortium name="The Broad Institute Genomics Platform"/>
            <consortium name="The Broad Institute Genome Sequencing Center for Infectious Disease"/>
            <person name="Wu L."/>
            <person name="Ma J."/>
        </authorList>
    </citation>
    <scope>NUCLEOTIDE SEQUENCE [LARGE SCALE GENOMIC DNA]</scope>
    <source>
        <strain evidence="6">CGMCC 4.1530</strain>
    </source>
</reference>
<name>A0ABW1VJ47_9GAMM</name>
<evidence type="ECO:0000259" key="4">
    <source>
        <dbReference type="PROSITE" id="PS01124"/>
    </source>
</evidence>
<accession>A0ABW1VJ47</accession>
<evidence type="ECO:0000313" key="5">
    <source>
        <dbReference type="EMBL" id="MFC6360538.1"/>
    </source>
</evidence>
<evidence type="ECO:0000256" key="2">
    <source>
        <dbReference type="ARBA" id="ARBA00023125"/>
    </source>
</evidence>
<keyword evidence="1" id="KW-0805">Transcription regulation</keyword>
<dbReference type="SMART" id="SM00342">
    <property type="entry name" value="HTH_ARAC"/>
    <property type="match status" value="1"/>
</dbReference>
<keyword evidence="2" id="KW-0238">DNA-binding</keyword>
<evidence type="ECO:0000256" key="3">
    <source>
        <dbReference type="ARBA" id="ARBA00023163"/>
    </source>
</evidence>
<gene>
    <name evidence="5" type="ORF">ACFP73_00205</name>
</gene>
<dbReference type="Gene3D" id="1.10.10.60">
    <property type="entry name" value="Homeodomain-like"/>
    <property type="match status" value="1"/>
</dbReference>
<evidence type="ECO:0000256" key="1">
    <source>
        <dbReference type="ARBA" id="ARBA00023015"/>
    </source>
</evidence>
<dbReference type="EMBL" id="JBHSUC010000001">
    <property type="protein sequence ID" value="MFC6360538.1"/>
    <property type="molecule type" value="Genomic_DNA"/>
</dbReference>